<dbReference type="GO" id="GO:0003677">
    <property type="term" value="F:DNA binding"/>
    <property type="evidence" value="ECO:0007669"/>
    <property type="project" value="InterPro"/>
</dbReference>
<sequence>MIEIEEGSGNVYSDLGMTDADEMRVKAQLAGKIGEIIKARRWTQQRASEVLGISQPKLSQLLRGQFRGISEAKMLELLARLGRNVQIVVGPPRRSTKAGRVEVVFAA</sequence>
<dbReference type="InterPro" id="IPR039554">
    <property type="entry name" value="HigA2-like_HTH"/>
</dbReference>
<evidence type="ECO:0000313" key="2">
    <source>
        <dbReference type="EMBL" id="SAK41757.1"/>
    </source>
</evidence>
<dbReference type="SUPFAM" id="SSF47413">
    <property type="entry name" value="lambda repressor-like DNA-binding domains"/>
    <property type="match status" value="1"/>
</dbReference>
<dbReference type="AlphaFoldDB" id="A0A157ZA08"/>
<evidence type="ECO:0000259" key="1">
    <source>
        <dbReference type="PROSITE" id="PS50943"/>
    </source>
</evidence>
<proteinExistence type="predicted"/>
<dbReference type="SMART" id="SM00530">
    <property type="entry name" value="HTH_XRE"/>
    <property type="match status" value="1"/>
</dbReference>
<dbReference type="InterPro" id="IPR010982">
    <property type="entry name" value="Lambda_DNA-bd_dom_sf"/>
</dbReference>
<protein>
    <submittedName>
        <fullName evidence="2">XRE family transcriptional regulator</fullName>
    </submittedName>
</protein>
<dbReference type="Gene3D" id="1.10.260.40">
    <property type="entry name" value="lambda repressor-like DNA-binding domains"/>
    <property type="match status" value="1"/>
</dbReference>
<dbReference type="Pfam" id="PF13744">
    <property type="entry name" value="HTH_37"/>
    <property type="match status" value="1"/>
</dbReference>
<dbReference type="EMBL" id="FCOI02000001">
    <property type="protein sequence ID" value="SAK41757.1"/>
    <property type="molecule type" value="Genomic_DNA"/>
</dbReference>
<evidence type="ECO:0000313" key="3">
    <source>
        <dbReference type="Proteomes" id="UP000054624"/>
    </source>
</evidence>
<accession>A0A157ZA08</accession>
<name>A0A157ZA08_9BURK</name>
<feature type="domain" description="HTH cro/C1-type" evidence="1">
    <location>
        <begin position="33"/>
        <end position="88"/>
    </location>
</feature>
<dbReference type="PROSITE" id="PS50943">
    <property type="entry name" value="HTH_CROC1"/>
    <property type="match status" value="1"/>
</dbReference>
<dbReference type="OrthoDB" id="129377at2"/>
<dbReference type="Proteomes" id="UP000054624">
    <property type="component" value="Unassembled WGS sequence"/>
</dbReference>
<reference evidence="3" key="1">
    <citation type="submission" date="2016-01" db="EMBL/GenBank/DDBJ databases">
        <authorList>
            <person name="Peeters Charlotte."/>
        </authorList>
    </citation>
    <scope>NUCLEOTIDE SEQUENCE [LARGE SCALE GENOMIC DNA]</scope>
</reference>
<dbReference type="CDD" id="cd00093">
    <property type="entry name" value="HTH_XRE"/>
    <property type="match status" value="1"/>
</dbReference>
<dbReference type="InterPro" id="IPR001387">
    <property type="entry name" value="Cro/C1-type_HTH"/>
</dbReference>
<organism evidence="2 3">
    <name type="scientific">Caballeronia temeraria</name>
    <dbReference type="NCBI Taxonomy" id="1777137"/>
    <lineage>
        <taxon>Bacteria</taxon>
        <taxon>Pseudomonadati</taxon>
        <taxon>Pseudomonadota</taxon>
        <taxon>Betaproteobacteria</taxon>
        <taxon>Burkholderiales</taxon>
        <taxon>Burkholderiaceae</taxon>
        <taxon>Caballeronia</taxon>
    </lineage>
</organism>
<gene>
    <name evidence="2" type="ORF">AWB76_00314</name>
</gene>
<dbReference type="RefSeq" id="WP_061158347.1">
    <property type="nucleotide sequence ID" value="NZ_FCOI02000001.1"/>
</dbReference>
<keyword evidence="3" id="KW-1185">Reference proteome</keyword>
<dbReference type="STRING" id="1777137.AWB76_00314"/>